<organism evidence="1">
    <name type="scientific">Solanum chacoense</name>
    <name type="common">Chaco potato</name>
    <dbReference type="NCBI Taxonomy" id="4108"/>
    <lineage>
        <taxon>Eukaryota</taxon>
        <taxon>Viridiplantae</taxon>
        <taxon>Streptophyta</taxon>
        <taxon>Embryophyta</taxon>
        <taxon>Tracheophyta</taxon>
        <taxon>Spermatophyta</taxon>
        <taxon>Magnoliopsida</taxon>
        <taxon>eudicotyledons</taxon>
        <taxon>Gunneridae</taxon>
        <taxon>Pentapetalae</taxon>
        <taxon>asterids</taxon>
        <taxon>lamiids</taxon>
        <taxon>Solanales</taxon>
        <taxon>Solanaceae</taxon>
        <taxon>Solanoideae</taxon>
        <taxon>Solaneae</taxon>
        <taxon>Solanum</taxon>
    </lineage>
</organism>
<name>A0A0V0IST3_SOLCH</name>
<sequence length="106" mass="11999">MFFPLWTAVSANNGTVDRSYVHFTLSCYTNQDCSGILNPKVSDSSFLTERKLSLGQGCETKKIILFLPIPPLFFNHCLIIPTMFPSSDQQVASTVQVYIFRKLFLI</sequence>
<dbReference type="EMBL" id="GEDG01002838">
    <property type="protein sequence ID" value="JAP35560.1"/>
    <property type="molecule type" value="Transcribed_RNA"/>
</dbReference>
<evidence type="ECO:0000313" key="1">
    <source>
        <dbReference type="EMBL" id="JAP35560.1"/>
    </source>
</evidence>
<accession>A0A0V0IST3</accession>
<protein>
    <submittedName>
        <fullName evidence="1">Putative ovule protein</fullName>
    </submittedName>
</protein>
<proteinExistence type="predicted"/>
<reference evidence="1" key="1">
    <citation type="submission" date="2015-12" db="EMBL/GenBank/DDBJ databases">
        <title>Gene expression during late stages of embryo sac development: a critical building block for successful pollen-pistil interactions.</title>
        <authorList>
            <person name="Liu Y."/>
            <person name="Joly V."/>
            <person name="Sabar M."/>
            <person name="Matton D.P."/>
        </authorList>
    </citation>
    <scope>NUCLEOTIDE SEQUENCE</scope>
</reference>
<dbReference type="AlphaFoldDB" id="A0A0V0IST3"/>